<dbReference type="EMBL" id="BART01033910">
    <property type="protein sequence ID" value="GAH12406.1"/>
    <property type="molecule type" value="Genomic_DNA"/>
</dbReference>
<evidence type="ECO:0000256" key="1">
    <source>
        <dbReference type="SAM" id="Phobius"/>
    </source>
</evidence>
<feature type="non-terminal residue" evidence="2">
    <location>
        <position position="134"/>
    </location>
</feature>
<feature type="transmembrane region" description="Helical" evidence="1">
    <location>
        <begin position="98"/>
        <end position="124"/>
    </location>
</feature>
<accession>X1CV85</accession>
<comment type="caution">
    <text evidence="2">The sequence shown here is derived from an EMBL/GenBank/DDBJ whole genome shotgun (WGS) entry which is preliminary data.</text>
</comment>
<dbReference type="AlphaFoldDB" id="X1CV85"/>
<name>X1CV85_9ZZZZ</name>
<protein>
    <submittedName>
        <fullName evidence="2">Uncharacterized protein</fullName>
    </submittedName>
</protein>
<reference evidence="2" key="1">
    <citation type="journal article" date="2014" name="Front. Microbiol.">
        <title>High frequency of phylogenetically diverse reductive dehalogenase-homologous genes in deep subseafloor sedimentary metagenomes.</title>
        <authorList>
            <person name="Kawai M."/>
            <person name="Futagami T."/>
            <person name="Toyoda A."/>
            <person name="Takaki Y."/>
            <person name="Nishi S."/>
            <person name="Hori S."/>
            <person name="Arai W."/>
            <person name="Tsubouchi T."/>
            <person name="Morono Y."/>
            <person name="Uchiyama I."/>
            <person name="Ito T."/>
            <person name="Fujiyama A."/>
            <person name="Inagaki F."/>
            <person name="Takami H."/>
        </authorList>
    </citation>
    <scope>NUCLEOTIDE SEQUENCE</scope>
    <source>
        <strain evidence="2">Expedition CK06-06</strain>
    </source>
</reference>
<feature type="transmembrane region" description="Helical" evidence="1">
    <location>
        <begin position="15"/>
        <end position="34"/>
    </location>
</feature>
<organism evidence="2">
    <name type="scientific">marine sediment metagenome</name>
    <dbReference type="NCBI Taxonomy" id="412755"/>
    <lineage>
        <taxon>unclassified sequences</taxon>
        <taxon>metagenomes</taxon>
        <taxon>ecological metagenomes</taxon>
    </lineage>
</organism>
<keyword evidence="1" id="KW-0472">Membrane</keyword>
<gene>
    <name evidence="2" type="ORF">S01H4_58111</name>
</gene>
<evidence type="ECO:0000313" key="2">
    <source>
        <dbReference type="EMBL" id="GAH12406.1"/>
    </source>
</evidence>
<proteinExistence type="predicted"/>
<keyword evidence="1" id="KW-1133">Transmembrane helix</keyword>
<keyword evidence="1" id="KW-0812">Transmembrane</keyword>
<sequence length="134" mass="14728">MVKFEGFNFKEKTDIFLTALLGIIIVITILAALNPNFGAYFSIENFFETAALDKVPIWIAMLFTMLVCFLGALVPFPIPYQVPVTLFSAVWIKQYGAAAWGLILLLVLLATIANTIGDLIDYLIGNGAQHIATK</sequence>
<feature type="transmembrane region" description="Helical" evidence="1">
    <location>
        <begin position="55"/>
        <end position="78"/>
    </location>
</feature>